<evidence type="ECO:0000313" key="1">
    <source>
        <dbReference type="EMBL" id="KAI5314600.1"/>
    </source>
</evidence>
<sequence length="109" mass="12273">MAEPIEEELERHANKGKYGINAIRDDVEAFIFPKQLRRTWLPPLPNVKTLNVIINSEKGAKHCDLRHSLFWLAPCASLTLLLSTSTGGKFFKGALLYLGIQENSASQFF</sequence>
<organism evidence="1 2">
    <name type="scientific">Prunus dulcis</name>
    <name type="common">Almond</name>
    <name type="synonym">Amygdalus dulcis</name>
    <dbReference type="NCBI Taxonomy" id="3755"/>
    <lineage>
        <taxon>Eukaryota</taxon>
        <taxon>Viridiplantae</taxon>
        <taxon>Streptophyta</taxon>
        <taxon>Embryophyta</taxon>
        <taxon>Tracheophyta</taxon>
        <taxon>Spermatophyta</taxon>
        <taxon>Magnoliopsida</taxon>
        <taxon>eudicotyledons</taxon>
        <taxon>Gunneridae</taxon>
        <taxon>Pentapetalae</taxon>
        <taxon>rosids</taxon>
        <taxon>fabids</taxon>
        <taxon>Rosales</taxon>
        <taxon>Rosaceae</taxon>
        <taxon>Amygdaloideae</taxon>
        <taxon>Amygdaleae</taxon>
        <taxon>Prunus</taxon>
    </lineage>
</organism>
<reference evidence="1 2" key="1">
    <citation type="journal article" date="2022" name="G3 (Bethesda)">
        <title>Whole-genome sequence and methylome profiling of the almond [Prunus dulcis (Mill.) D.A. Webb] cultivar 'Nonpareil'.</title>
        <authorList>
            <person name="D'Amico-Willman K.M."/>
            <person name="Ouma W.Z."/>
            <person name="Meulia T."/>
            <person name="Sideli G.M."/>
            <person name="Gradziel T.M."/>
            <person name="Fresnedo-Ramirez J."/>
        </authorList>
    </citation>
    <scope>NUCLEOTIDE SEQUENCE [LARGE SCALE GENOMIC DNA]</scope>
    <source>
        <strain evidence="1">Clone GOH B32 T37-40</strain>
    </source>
</reference>
<gene>
    <name evidence="1" type="ORF">L3X38_043776</name>
</gene>
<keyword evidence="2" id="KW-1185">Reference proteome</keyword>
<protein>
    <submittedName>
        <fullName evidence="1">Uncharacterized protein</fullName>
    </submittedName>
</protein>
<dbReference type="AlphaFoldDB" id="A0AAD4UXC9"/>
<dbReference type="EMBL" id="JAJFAZ020000008">
    <property type="protein sequence ID" value="KAI5314600.1"/>
    <property type="molecule type" value="Genomic_DNA"/>
</dbReference>
<proteinExistence type="predicted"/>
<accession>A0AAD4UXC9</accession>
<name>A0AAD4UXC9_PRUDU</name>
<comment type="caution">
    <text evidence="1">The sequence shown here is derived from an EMBL/GenBank/DDBJ whole genome shotgun (WGS) entry which is preliminary data.</text>
</comment>
<dbReference type="Proteomes" id="UP001054821">
    <property type="component" value="Chromosome 8"/>
</dbReference>
<evidence type="ECO:0000313" key="2">
    <source>
        <dbReference type="Proteomes" id="UP001054821"/>
    </source>
</evidence>